<dbReference type="Pfam" id="PF22485">
    <property type="entry name" value="DUF6987"/>
    <property type="match status" value="1"/>
</dbReference>
<feature type="region of interest" description="Disordered" evidence="1">
    <location>
        <begin position="1"/>
        <end position="266"/>
    </location>
</feature>
<dbReference type="Proteomes" id="UP000001056">
    <property type="component" value="Unassembled WGS sequence"/>
</dbReference>
<feature type="compositionally biased region" description="Acidic residues" evidence="1">
    <location>
        <begin position="211"/>
        <end position="228"/>
    </location>
</feature>
<feature type="compositionally biased region" description="Acidic residues" evidence="1">
    <location>
        <begin position="244"/>
        <end position="256"/>
    </location>
</feature>
<dbReference type="EMBL" id="CH408032">
    <property type="protein sequence ID" value="EAQ88401.1"/>
    <property type="molecule type" value="Genomic_DNA"/>
</dbReference>
<dbReference type="RefSeq" id="XP_001224234.1">
    <property type="nucleotide sequence ID" value="XM_001224233.1"/>
</dbReference>
<evidence type="ECO:0000313" key="3">
    <source>
        <dbReference type="EMBL" id="EAQ88401.1"/>
    </source>
</evidence>
<dbReference type="VEuPathDB" id="FungiDB:CHGG_05020"/>
<dbReference type="GeneID" id="4392795"/>
<dbReference type="PANTHER" id="PTHR39461">
    <property type="entry name" value="LEA DOMAIN PROTEIN (AFU_ORTHOLOGUE AFUA_8G04920)"/>
    <property type="match status" value="1"/>
</dbReference>
<sequence>MSNIAQKNAPPGSWPCNKGEAGDTNQIDTEPRSPPAVPEYQSGFFNGGSSGDWSQSGEYTHRDPQTKAREQRRDQQDGVEEEQQEPIKMKDVEPKPVGESEEHQEVGDQEEDEKKTAKEEDFAPGVEQQSEQQEPITAETGDDAEAPAEVGTDPSLTEKAKQAFDQASENQPTNDARDSFLKAARTNLTVPKFGSPRPQEEGEEQKALEAEASEPADDVPAEAQEADVVDYKGNTVGRCSLLEDIPEEPKEEESPEEKEKREQAEKDKKLAVQMSICIEQCLDSIRPICKMITEKIDKAERTPEDERDEEALVQEVRPLIEEGGRILNEAKGIIKGLDPEGRISANAKHKTAAREATPEEYHLAEVLKDLTGDVTQCIDNAKRKLEDMPHAKKELNPLWGLLNEPLFQILAAVGLLLAGVLNLVGRLLSGLGLGGLVDGLLGTLGLNRVLEGLGLGSFTKSLKSGKKGGGGLLGGVLGG</sequence>
<feature type="compositionally biased region" description="Basic and acidic residues" evidence="1">
    <location>
        <begin position="59"/>
        <end position="76"/>
    </location>
</feature>
<proteinExistence type="predicted"/>
<feature type="domain" description="DUF6987" evidence="2">
    <location>
        <begin position="259"/>
        <end position="457"/>
    </location>
</feature>
<feature type="compositionally biased region" description="Polar residues" evidence="1">
    <location>
        <begin position="165"/>
        <end position="174"/>
    </location>
</feature>
<evidence type="ECO:0000259" key="2">
    <source>
        <dbReference type="Pfam" id="PF22485"/>
    </source>
</evidence>
<dbReference type="OrthoDB" id="3937590at2759"/>
<dbReference type="HOGENOM" id="CLU_569858_0_0_1"/>
<dbReference type="InterPro" id="IPR054256">
    <property type="entry name" value="DUF6987"/>
</dbReference>
<feature type="compositionally biased region" description="Basic and acidic residues" evidence="1">
    <location>
        <begin position="198"/>
        <end position="209"/>
    </location>
</feature>
<evidence type="ECO:0000256" key="1">
    <source>
        <dbReference type="SAM" id="MobiDB-lite"/>
    </source>
</evidence>
<accession>Q2GZM6</accession>
<dbReference type="PANTHER" id="PTHR39461:SF1">
    <property type="entry name" value="LEA DOMAIN PROTEIN (AFU_ORTHOLOGUE AFUA_8G04920)"/>
    <property type="match status" value="1"/>
</dbReference>
<organism evidence="3 4">
    <name type="scientific">Chaetomium globosum (strain ATCC 6205 / CBS 148.51 / DSM 1962 / NBRC 6347 / NRRL 1970)</name>
    <name type="common">Soil fungus</name>
    <dbReference type="NCBI Taxonomy" id="306901"/>
    <lineage>
        <taxon>Eukaryota</taxon>
        <taxon>Fungi</taxon>
        <taxon>Dikarya</taxon>
        <taxon>Ascomycota</taxon>
        <taxon>Pezizomycotina</taxon>
        <taxon>Sordariomycetes</taxon>
        <taxon>Sordariomycetidae</taxon>
        <taxon>Sordariales</taxon>
        <taxon>Chaetomiaceae</taxon>
        <taxon>Chaetomium</taxon>
    </lineage>
</organism>
<name>Q2GZM6_CHAGB</name>
<dbReference type="AlphaFoldDB" id="Q2GZM6"/>
<feature type="compositionally biased region" description="Basic and acidic residues" evidence="1">
    <location>
        <begin position="85"/>
        <end position="121"/>
    </location>
</feature>
<reference evidence="4" key="1">
    <citation type="journal article" date="2015" name="Genome Announc.">
        <title>Draft genome sequence of the cellulolytic fungus Chaetomium globosum.</title>
        <authorList>
            <person name="Cuomo C.A."/>
            <person name="Untereiner W.A."/>
            <person name="Ma L.-J."/>
            <person name="Grabherr M."/>
            <person name="Birren B.W."/>
        </authorList>
    </citation>
    <scope>NUCLEOTIDE SEQUENCE [LARGE SCALE GENOMIC DNA]</scope>
    <source>
        <strain evidence="4">ATCC 6205 / CBS 148.51 / DSM 1962 / NBRC 6347 / NRRL 1970</strain>
    </source>
</reference>
<gene>
    <name evidence="3" type="ORF">CHGG_05020</name>
</gene>
<keyword evidence="4" id="KW-1185">Reference proteome</keyword>
<dbReference type="eggNOG" id="ENOG502S06V">
    <property type="taxonomic scope" value="Eukaryota"/>
</dbReference>
<feature type="compositionally biased region" description="Basic and acidic residues" evidence="1">
    <location>
        <begin position="257"/>
        <end position="266"/>
    </location>
</feature>
<evidence type="ECO:0000313" key="4">
    <source>
        <dbReference type="Proteomes" id="UP000001056"/>
    </source>
</evidence>
<protein>
    <recommendedName>
        <fullName evidence="2">DUF6987 domain-containing protein</fullName>
    </recommendedName>
</protein>
<dbReference type="InParanoid" id="Q2GZM6"/>